<dbReference type="EMBL" id="JBGBPQ010000010">
    <property type="protein sequence ID" value="KAL1518928.1"/>
    <property type="molecule type" value="Genomic_DNA"/>
</dbReference>
<dbReference type="PANTHER" id="PTHR46224:SF6">
    <property type="entry name" value="ANKYRIN REPEAT FAMILY PROTEIN"/>
    <property type="match status" value="1"/>
</dbReference>
<comment type="caution">
    <text evidence="2">The sequence shown here is derived from an EMBL/GenBank/DDBJ whole genome shotgun (WGS) entry which is preliminary data.</text>
</comment>
<organism evidence="2 3">
    <name type="scientific">Prymnesium parvum</name>
    <name type="common">Toxic golden alga</name>
    <dbReference type="NCBI Taxonomy" id="97485"/>
    <lineage>
        <taxon>Eukaryota</taxon>
        <taxon>Haptista</taxon>
        <taxon>Haptophyta</taxon>
        <taxon>Prymnesiophyceae</taxon>
        <taxon>Prymnesiales</taxon>
        <taxon>Prymnesiaceae</taxon>
        <taxon>Prymnesium</taxon>
    </lineage>
</organism>
<protein>
    <submittedName>
        <fullName evidence="2">Uncharacterized protein</fullName>
    </submittedName>
</protein>
<evidence type="ECO:0000256" key="1">
    <source>
        <dbReference type="PROSITE-ProRule" id="PRU00023"/>
    </source>
</evidence>
<gene>
    <name evidence="2" type="ORF">AB1Y20_003200</name>
</gene>
<evidence type="ECO:0000313" key="2">
    <source>
        <dbReference type="EMBL" id="KAL1518928.1"/>
    </source>
</evidence>
<dbReference type="SUPFAM" id="SSF48403">
    <property type="entry name" value="Ankyrin repeat"/>
    <property type="match status" value="1"/>
</dbReference>
<feature type="repeat" description="ANK" evidence="1">
    <location>
        <begin position="284"/>
        <end position="316"/>
    </location>
</feature>
<keyword evidence="3" id="KW-1185">Reference proteome</keyword>
<dbReference type="PROSITE" id="PS50297">
    <property type="entry name" value="ANK_REP_REGION"/>
    <property type="match status" value="2"/>
</dbReference>
<proteinExistence type="predicted"/>
<dbReference type="Gene3D" id="1.25.40.20">
    <property type="entry name" value="Ankyrin repeat-containing domain"/>
    <property type="match status" value="2"/>
</dbReference>
<dbReference type="SMART" id="SM00248">
    <property type="entry name" value="ANK"/>
    <property type="match status" value="4"/>
</dbReference>
<dbReference type="AlphaFoldDB" id="A0AB34JCC5"/>
<reference evidence="2 3" key="1">
    <citation type="journal article" date="2024" name="Science">
        <title>Giant polyketide synthase enzymes in the biosynthesis of giant marine polyether toxins.</title>
        <authorList>
            <person name="Fallon T.R."/>
            <person name="Shende V.V."/>
            <person name="Wierzbicki I.H."/>
            <person name="Pendleton A.L."/>
            <person name="Watervoot N.F."/>
            <person name="Auber R.P."/>
            <person name="Gonzalez D.J."/>
            <person name="Wisecaver J.H."/>
            <person name="Moore B.S."/>
        </authorList>
    </citation>
    <scope>NUCLEOTIDE SEQUENCE [LARGE SCALE GENOMIC DNA]</scope>
    <source>
        <strain evidence="2 3">12B1</strain>
    </source>
</reference>
<sequence length="487" mass="54263">MRRGSAPPDLKAAFPVHALAVRDVMQLSRMASHEELNPQQWQPSIETLTLCTRWMIAALKDSFTKLHELFSQSHNTAQVGVPPIDPSEYDQLWVWLDYWSIPQAADSVLQRDAAIDSIPYYAAESSFMIVLCPPMKQRDTGVDCDLTSWEQRGWCRLERMAFTLASFSTISPPKVYIVKGSSLFGRLKNTYFTKASQSVFKGEFTFARDRRRLLPVATMIFKSACLHLHEQDLCAWRKLLSMEHVFFSGCDKWAASCEVIRCAVSVESFLAKYQLSSVLEHSCAGMTALHYAAYENNPFAIKVLINGGAMVDARDVEDFPRGGGGTPLFFALRAGFYDASLALLQAGADVNRGATVGPPITNMLAIGNEEMHDNSDELLALILRYGAKVNATASWTKPSGSNLVHEKLFNGPTMLYCAAHQGQLKKVQMLLDKRADPLIKCSAGAHEGRTPLEAARERQHYEIVELLETPVLTVPRCRTRSISCTIM</sequence>
<dbReference type="Proteomes" id="UP001515480">
    <property type="component" value="Unassembled WGS sequence"/>
</dbReference>
<dbReference type="InterPro" id="IPR036770">
    <property type="entry name" value="Ankyrin_rpt-contain_sf"/>
</dbReference>
<dbReference type="PANTHER" id="PTHR46224">
    <property type="entry name" value="ANKYRIN REPEAT FAMILY PROTEIN"/>
    <property type="match status" value="1"/>
</dbReference>
<dbReference type="PROSITE" id="PS50088">
    <property type="entry name" value="ANK_REPEAT"/>
    <property type="match status" value="2"/>
</dbReference>
<dbReference type="Pfam" id="PF12796">
    <property type="entry name" value="Ank_2"/>
    <property type="match status" value="2"/>
</dbReference>
<evidence type="ECO:0000313" key="3">
    <source>
        <dbReference type="Proteomes" id="UP001515480"/>
    </source>
</evidence>
<name>A0AB34JCC5_PRYPA</name>
<dbReference type="InterPro" id="IPR002110">
    <property type="entry name" value="Ankyrin_rpt"/>
</dbReference>
<dbReference type="InterPro" id="IPR051616">
    <property type="entry name" value="Cul2-RING_E3_ligase_SR"/>
</dbReference>
<feature type="repeat" description="ANK" evidence="1">
    <location>
        <begin position="323"/>
        <end position="355"/>
    </location>
</feature>
<accession>A0AB34JCC5</accession>
<keyword evidence="1" id="KW-0040">ANK repeat</keyword>